<dbReference type="Proteomes" id="UP000747399">
    <property type="component" value="Unassembled WGS sequence"/>
</dbReference>
<dbReference type="EMBL" id="BNCO01000084">
    <property type="protein sequence ID" value="GIL66396.1"/>
    <property type="molecule type" value="Genomic_DNA"/>
</dbReference>
<name>A0A8J4FCM6_9CHLO</name>
<dbReference type="AlphaFoldDB" id="A0A8J4FCM6"/>
<dbReference type="InterPro" id="IPR013103">
    <property type="entry name" value="RVT_2"/>
</dbReference>
<feature type="compositionally biased region" description="Polar residues" evidence="1">
    <location>
        <begin position="24"/>
        <end position="40"/>
    </location>
</feature>
<feature type="domain" description="Reverse transcriptase Ty1/copia-type" evidence="2">
    <location>
        <begin position="70"/>
        <end position="176"/>
    </location>
</feature>
<proteinExistence type="predicted"/>
<dbReference type="Pfam" id="PF07727">
    <property type="entry name" value="RVT_2"/>
    <property type="match status" value="1"/>
</dbReference>
<keyword evidence="4" id="KW-1185">Reference proteome</keyword>
<evidence type="ECO:0000313" key="4">
    <source>
        <dbReference type="Proteomes" id="UP000747399"/>
    </source>
</evidence>
<evidence type="ECO:0000259" key="2">
    <source>
        <dbReference type="Pfam" id="PF07727"/>
    </source>
</evidence>
<sequence length="187" mass="21155">MDPMAELRMGGSTQLPLEKLRSLSPMTKPSTAPMQMSGSRPWTRRSLRSSLIGPGSWQNLPLMRGFYHAELDKLGFKPSRSDPALFIKKDDKDLVYLLVHVDDMTITSDDVELIRNVKAAIGRAFKVRDLGEAKVFLGMEISRREDGTIKLSQRRYIEELLERHQLVKAKPRATPLPPGSKVLLTRD</sequence>
<comment type="caution">
    <text evidence="3">The sequence shown here is derived from an EMBL/GenBank/DDBJ whole genome shotgun (WGS) entry which is preliminary data.</text>
</comment>
<feature type="region of interest" description="Disordered" evidence="1">
    <location>
        <begin position="22"/>
        <end position="43"/>
    </location>
</feature>
<evidence type="ECO:0000256" key="1">
    <source>
        <dbReference type="SAM" id="MobiDB-lite"/>
    </source>
</evidence>
<organism evidence="3 4">
    <name type="scientific">Volvox africanus</name>
    <dbReference type="NCBI Taxonomy" id="51714"/>
    <lineage>
        <taxon>Eukaryota</taxon>
        <taxon>Viridiplantae</taxon>
        <taxon>Chlorophyta</taxon>
        <taxon>core chlorophytes</taxon>
        <taxon>Chlorophyceae</taxon>
        <taxon>CS clade</taxon>
        <taxon>Chlamydomonadales</taxon>
        <taxon>Volvocaceae</taxon>
        <taxon>Volvox</taxon>
    </lineage>
</organism>
<gene>
    <name evidence="3" type="ORF">Vafri_19932</name>
</gene>
<accession>A0A8J4FCM6</accession>
<evidence type="ECO:0000313" key="3">
    <source>
        <dbReference type="EMBL" id="GIL66396.1"/>
    </source>
</evidence>
<reference evidence="3" key="1">
    <citation type="journal article" date="2021" name="Proc. Natl. Acad. Sci. U.S.A.">
        <title>Three genomes in the algal genus Volvox reveal the fate of a haploid sex-determining region after a transition to homothallism.</title>
        <authorList>
            <person name="Yamamoto K."/>
            <person name="Hamaji T."/>
            <person name="Kawai-Toyooka H."/>
            <person name="Matsuzaki R."/>
            <person name="Takahashi F."/>
            <person name="Nishimura Y."/>
            <person name="Kawachi M."/>
            <person name="Noguchi H."/>
            <person name="Minakuchi Y."/>
            <person name="Umen J.G."/>
            <person name="Toyoda A."/>
            <person name="Nozaki H."/>
        </authorList>
    </citation>
    <scope>NUCLEOTIDE SEQUENCE</scope>
    <source>
        <strain evidence="3">NIES-3780</strain>
    </source>
</reference>
<protein>
    <recommendedName>
        <fullName evidence="2">Reverse transcriptase Ty1/copia-type domain-containing protein</fullName>
    </recommendedName>
</protein>
<feature type="non-terminal residue" evidence="3">
    <location>
        <position position="187"/>
    </location>
</feature>